<organism evidence="1 2">
    <name type="scientific">Haemophilus influenzae</name>
    <dbReference type="NCBI Taxonomy" id="727"/>
    <lineage>
        <taxon>Bacteria</taxon>
        <taxon>Pseudomonadati</taxon>
        <taxon>Pseudomonadota</taxon>
        <taxon>Gammaproteobacteria</taxon>
        <taxon>Pasteurellales</taxon>
        <taxon>Pasteurellaceae</taxon>
        <taxon>Haemophilus</taxon>
    </lineage>
</organism>
<reference evidence="1 2" key="1">
    <citation type="submission" date="2014-05" db="EMBL/GenBank/DDBJ databases">
        <title>Methylome analysis of the phasevarions of Haemophilus influenzae.</title>
        <authorList>
            <person name="Atack J.M."/>
            <person name="Fox K.L."/>
            <person name="Power P.M."/>
            <person name="Clark T."/>
            <person name="Jurcisek J."/>
            <person name="Korlach J."/>
            <person name="Bakaletz L.O."/>
            <person name="Jennings M.P."/>
        </authorList>
    </citation>
    <scope>NUCLEOTIDE SEQUENCE [LARGE SCALE GENOMIC DNA]</scope>
    <source>
        <strain evidence="1 2">1209</strain>
    </source>
</reference>
<dbReference type="EMBL" id="JMQP01000002">
    <property type="protein sequence ID" value="KIS36167.1"/>
    <property type="molecule type" value="Genomic_DNA"/>
</dbReference>
<gene>
    <name evidence="1" type="ORF">NTHI1209_01807</name>
</gene>
<sequence>MKNYAILLKSAVNFLNVFSNLMNYLPNQCPVLHHKLNAPPHNSFQRL</sequence>
<protein>
    <submittedName>
        <fullName evidence="1">Uncharacterized protein</fullName>
    </submittedName>
</protein>
<evidence type="ECO:0000313" key="2">
    <source>
        <dbReference type="Proteomes" id="UP000050700"/>
    </source>
</evidence>
<name>A0A158SZ73_HAEIF</name>
<evidence type="ECO:0000313" key="1">
    <source>
        <dbReference type="EMBL" id="KIS36167.1"/>
    </source>
</evidence>
<accession>A0A158SZ73</accession>
<proteinExistence type="predicted"/>
<dbReference type="Proteomes" id="UP000050700">
    <property type="component" value="Unassembled WGS sequence"/>
</dbReference>
<comment type="caution">
    <text evidence="1">The sequence shown here is derived from an EMBL/GenBank/DDBJ whole genome shotgun (WGS) entry which is preliminary data.</text>
</comment>
<dbReference type="AlphaFoldDB" id="A0A158SZ73"/>